<dbReference type="GO" id="GO:0005304">
    <property type="term" value="F:L-valine transmembrane transporter activity"/>
    <property type="evidence" value="ECO:0007669"/>
    <property type="project" value="TreeGrafter"/>
</dbReference>
<protein>
    <submittedName>
        <fullName evidence="5">Putative ATP-binding component of ABC transporter</fullName>
    </submittedName>
</protein>
<evidence type="ECO:0000256" key="3">
    <source>
        <dbReference type="ARBA" id="ARBA00022840"/>
    </source>
</evidence>
<dbReference type="AlphaFoldDB" id="A0A2K9ZDC1"/>
<dbReference type="GO" id="GO:0015188">
    <property type="term" value="F:L-isoleucine transmembrane transporter activity"/>
    <property type="evidence" value="ECO:0007669"/>
    <property type="project" value="TreeGrafter"/>
</dbReference>
<keyword evidence="1" id="KW-0813">Transport</keyword>
<dbReference type="Gene3D" id="3.40.50.300">
    <property type="entry name" value="P-loop containing nucleotide triphosphate hydrolases"/>
    <property type="match status" value="1"/>
</dbReference>
<gene>
    <name evidence="5" type="ORF">CUJ84_pRLN1000787</name>
</gene>
<organism evidence="5 6">
    <name type="scientific">Rhizobium leguminosarum</name>
    <dbReference type="NCBI Taxonomy" id="384"/>
    <lineage>
        <taxon>Bacteria</taxon>
        <taxon>Pseudomonadati</taxon>
        <taxon>Pseudomonadota</taxon>
        <taxon>Alphaproteobacteria</taxon>
        <taxon>Hyphomicrobiales</taxon>
        <taxon>Rhizobiaceae</taxon>
        <taxon>Rhizobium/Agrobacterium group</taxon>
        <taxon>Rhizobium</taxon>
    </lineage>
</organism>
<dbReference type="RefSeq" id="WP_199788838.1">
    <property type="nucleotide sequence ID" value="NZ_CP025013.1"/>
</dbReference>
<evidence type="ECO:0000259" key="4">
    <source>
        <dbReference type="PROSITE" id="PS50893"/>
    </source>
</evidence>
<dbReference type="PANTHER" id="PTHR45772:SF7">
    <property type="entry name" value="AMINO ACID ABC TRANSPORTER ATP-BINDING PROTEIN"/>
    <property type="match status" value="1"/>
</dbReference>
<evidence type="ECO:0000313" key="6">
    <source>
        <dbReference type="Proteomes" id="UP000238523"/>
    </source>
</evidence>
<dbReference type="EMBL" id="CP025013">
    <property type="protein sequence ID" value="AUW46242.1"/>
    <property type="molecule type" value="Genomic_DNA"/>
</dbReference>
<geneLocation type="plasmid" evidence="6">
    <name>prln1</name>
</geneLocation>
<dbReference type="SMART" id="SM00382">
    <property type="entry name" value="AAA"/>
    <property type="match status" value="1"/>
</dbReference>
<dbReference type="PROSITE" id="PS50893">
    <property type="entry name" value="ABC_TRANSPORTER_2"/>
    <property type="match status" value="1"/>
</dbReference>
<evidence type="ECO:0000256" key="2">
    <source>
        <dbReference type="ARBA" id="ARBA00022741"/>
    </source>
</evidence>
<name>A0A2K9ZDC1_RHILE</name>
<dbReference type="GO" id="GO:0042941">
    <property type="term" value="P:D-alanine transmembrane transport"/>
    <property type="evidence" value="ECO:0007669"/>
    <property type="project" value="TreeGrafter"/>
</dbReference>
<dbReference type="GO" id="GO:0015808">
    <property type="term" value="P:L-alanine transport"/>
    <property type="evidence" value="ECO:0007669"/>
    <property type="project" value="TreeGrafter"/>
</dbReference>
<dbReference type="InterPro" id="IPR032823">
    <property type="entry name" value="BCA_ABC_TP_C"/>
</dbReference>
<dbReference type="InterPro" id="IPR003593">
    <property type="entry name" value="AAA+_ATPase"/>
</dbReference>
<dbReference type="Proteomes" id="UP000238523">
    <property type="component" value="Plasmid pRLN1"/>
</dbReference>
<keyword evidence="5" id="KW-0614">Plasmid</keyword>
<evidence type="ECO:0000313" key="5">
    <source>
        <dbReference type="EMBL" id="AUW46242.1"/>
    </source>
</evidence>
<dbReference type="GO" id="GO:0005524">
    <property type="term" value="F:ATP binding"/>
    <property type="evidence" value="ECO:0007669"/>
    <property type="project" value="UniProtKB-KW"/>
</dbReference>
<dbReference type="PANTHER" id="PTHR45772">
    <property type="entry name" value="CONSERVED COMPONENT OF ABC TRANSPORTER FOR NATURAL AMINO ACIDS-RELATED"/>
    <property type="match status" value="1"/>
</dbReference>
<sequence>MLQREAQRRPGGAFLSAKGIHKRFGALVVLENLDFSMGDGEAIGIVGPNGAGKTTLLSVLAGAFPPNEGSITFDGVDVTRRTAAERCRSGLVRTHQIPKPFGGMTTFENVFVAASHGNAASRDEAYERVVDSLSLCGMLAVANRPADTLGLLDRKRLELARALATQPRLMLLDEIGGGLTDGEASELVETILELRRRGIGIVWIEHIVHILLQVAERLICMDAGRIIADGEPKTVMGNAEVVKAYLGGTPA</sequence>
<accession>A0A2K9ZDC1</accession>
<dbReference type="GO" id="GO:0005886">
    <property type="term" value="C:plasma membrane"/>
    <property type="evidence" value="ECO:0007669"/>
    <property type="project" value="TreeGrafter"/>
</dbReference>
<proteinExistence type="predicted"/>
<dbReference type="GO" id="GO:0016887">
    <property type="term" value="F:ATP hydrolysis activity"/>
    <property type="evidence" value="ECO:0007669"/>
    <property type="project" value="InterPro"/>
</dbReference>
<dbReference type="GO" id="GO:0015192">
    <property type="term" value="F:L-phenylalanine transmembrane transporter activity"/>
    <property type="evidence" value="ECO:0007669"/>
    <property type="project" value="TreeGrafter"/>
</dbReference>
<dbReference type="GO" id="GO:1903805">
    <property type="term" value="P:L-valine import across plasma membrane"/>
    <property type="evidence" value="ECO:0007669"/>
    <property type="project" value="TreeGrafter"/>
</dbReference>
<keyword evidence="2" id="KW-0547">Nucleotide-binding</keyword>
<evidence type="ECO:0000256" key="1">
    <source>
        <dbReference type="ARBA" id="ARBA00022448"/>
    </source>
</evidence>
<feature type="domain" description="ABC transporter" evidence="4">
    <location>
        <begin position="15"/>
        <end position="248"/>
    </location>
</feature>
<dbReference type="Pfam" id="PF00005">
    <property type="entry name" value="ABC_tran"/>
    <property type="match status" value="1"/>
</dbReference>
<dbReference type="Pfam" id="PF12399">
    <property type="entry name" value="BCA_ABC_TP_C"/>
    <property type="match status" value="1"/>
</dbReference>
<reference evidence="5 6" key="1">
    <citation type="submission" date="2017-11" db="EMBL/GenBank/DDBJ databases">
        <title>Complete genome of Rhizobium leguminosarum Norway, an ineffective micro-symbiont.</title>
        <authorList>
            <person name="Hoffrichter A."/>
            <person name="Liang J."/>
            <person name="Brachmann A."/>
            <person name="Marin M."/>
        </authorList>
    </citation>
    <scope>NUCLEOTIDE SEQUENCE [LARGE SCALE GENOMIC DNA]</scope>
    <source>
        <strain evidence="5 6">Norway</strain>
        <plasmid evidence="6">Plasmid prln1</plasmid>
    </source>
</reference>
<dbReference type="SUPFAM" id="SSF52540">
    <property type="entry name" value="P-loop containing nucleoside triphosphate hydrolases"/>
    <property type="match status" value="1"/>
</dbReference>
<keyword evidence="3 5" id="KW-0067">ATP-binding</keyword>
<dbReference type="CDD" id="cd03219">
    <property type="entry name" value="ABC_Mj1267_LivG_branched"/>
    <property type="match status" value="1"/>
</dbReference>
<dbReference type="InterPro" id="IPR003439">
    <property type="entry name" value="ABC_transporter-like_ATP-bd"/>
</dbReference>
<dbReference type="GO" id="GO:1903806">
    <property type="term" value="P:L-isoleucine import across plasma membrane"/>
    <property type="evidence" value="ECO:0007669"/>
    <property type="project" value="TreeGrafter"/>
</dbReference>
<dbReference type="InterPro" id="IPR051120">
    <property type="entry name" value="ABC_AA/LPS_Transport"/>
</dbReference>
<dbReference type="InterPro" id="IPR027417">
    <property type="entry name" value="P-loop_NTPase"/>
</dbReference>